<proteinExistence type="inferred from homology"/>
<dbReference type="InterPro" id="IPR029055">
    <property type="entry name" value="Ntn_hydrolases_N"/>
</dbReference>
<dbReference type="PATRIC" id="fig|1423792.3.peg.719"/>
<dbReference type="EMBL" id="AZEC01000012">
    <property type="protein sequence ID" value="KRL11336.1"/>
    <property type="molecule type" value="Genomic_DNA"/>
</dbReference>
<evidence type="ECO:0000256" key="2">
    <source>
        <dbReference type="ARBA" id="ARBA00022801"/>
    </source>
</evidence>
<keyword evidence="5" id="KW-1185">Reference proteome</keyword>
<dbReference type="PANTHER" id="PTHR35527">
    <property type="entry name" value="CHOLOYLGLYCINE HYDROLASE"/>
    <property type="match status" value="1"/>
</dbReference>
<dbReference type="PANTHER" id="PTHR35527:SF2">
    <property type="entry name" value="HYDROLASE"/>
    <property type="match status" value="1"/>
</dbReference>
<sequence length="332" mass="36122">MQIKSLEGDVFWGRTMDFADSFFHPTNPKGGQQLPGKITSFPRGVKIPSQTPDWTTQYAATGVGVAGTFGLFDGVNEHGLAGDMQVLVEATTASQESLAERGLKGVFATEYVAYILTTCKTVADVRAAAAKTGILEDSAARGIPLHYAFVDETGAGVVLEPTDHGAFKIYDNVGAMTNSPEYGYHTTNLRNYVSLDTTNRGDGSKLGDYHVQPIEFGTGYGMFGLPGDYTSPSRFVRAMVVSRNLPPFHRAEGIQQLYNCFKTVMVPQGLGRDADNADRTDSTQYWAGFDLAKRTVVVQDSHYMTPTVKTVDPTVTEVTYQDLDKSFAPHVI</sequence>
<comment type="similarity">
    <text evidence="1">Belongs to the peptidase C59 family.</text>
</comment>
<name>A0A0R1N5B2_9LACO</name>
<comment type="caution">
    <text evidence="4">The sequence shown here is derived from an EMBL/GenBank/DDBJ whole genome shotgun (WGS) entry which is preliminary data.</text>
</comment>
<evidence type="ECO:0000313" key="5">
    <source>
        <dbReference type="Proteomes" id="UP000051330"/>
    </source>
</evidence>
<dbReference type="STRING" id="1423792.FD09_GL000704"/>
<gene>
    <name evidence="4" type="ORF">FD09_GL000704</name>
</gene>
<protein>
    <submittedName>
        <fullName evidence="4">Choloylglycine hydrolase</fullName>
    </submittedName>
</protein>
<organism evidence="4 5">
    <name type="scientific">Schleiferilactobacillus perolens DSM 12744</name>
    <dbReference type="NCBI Taxonomy" id="1423792"/>
    <lineage>
        <taxon>Bacteria</taxon>
        <taxon>Bacillati</taxon>
        <taxon>Bacillota</taxon>
        <taxon>Bacilli</taxon>
        <taxon>Lactobacillales</taxon>
        <taxon>Lactobacillaceae</taxon>
        <taxon>Schleiferilactobacillus</taxon>
    </lineage>
</organism>
<dbReference type="AlphaFoldDB" id="A0A0R1N5B2"/>
<dbReference type="InterPro" id="IPR029132">
    <property type="entry name" value="CBAH/NAAA_C"/>
</dbReference>
<keyword evidence="2 4" id="KW-0378">Hydrolase</keyword>
<dbReference type="Pfam" id="PF02275">
    <property type="entry name" value="CBAH"/>
    <property type="match status" value="1"/>
</dbReference>
<dbReference type="GO" id="GO:0016787">
    <property type="term" value="F:hydrolase activity"/>
    <property type="evidence" value="ECO:0007669"/>
    <property type="project" value="UniProtKB-KW"/>
</dbReference>
<dbReference type="Proteomes" id="UP000051330">
    <property type="component" value="Unassembled WGS sequence"/>
</dbReference>
<evidence type="ECO:0000259" key="3">
    <source>
        <dbReference type="Pfam" id="PF02275"/>
    </source>
</evidence>
<accession>A0A0R1N5B2</accession>
<dbReference type="Gene3D" id="3.60.60.10">
    <property type="entry name" value="Penicillin V Acylase, Chain A"/>
    <property type="match status" value="1"/>
</dbReference>
<reference evidence="4 5" key="1">
    <citation type="journal article" date="2015" name="Genome Announc.">
        <title>Expanding the biotechnology potential of lactobacilli through comparative genomics of 213 strains and associated genera.</title>
        <authorList>
            <person name="Sun Z."/>
            <person name="Harris H.M."/>
            <person name="McCann A."/>
            <person name="Guo C."/>
            <person name="Argimon S."/>
            <person name="Zhang W."/>
            <person name="Yang X."/>
            <person name="Jeffery I.B."/>
            <person name="Cooney J.C."/>
            <person name="Kagawa T.F."/>
            <person name="Liu W."/>
            <person name="Song Y."/>
            <person name="Salvetti E."/>
            <person name="Wrobel A."/>
            <person name="Rasinkangas P."/>
            <person name="Parkhill J."/>
            <person name="Rea M.C."/>
            <person name="O'Sullivan O."/>
            <person name="Ritari J."/>
            <person name="Douillard F.P."/>
            <person name="Paul Ross R."/>
            <person name="Yang R."/>
            <person name="Briner A.E."/>
            <person name="Felis G.E."/>
            <person name="de Vos W.M."/>
            <person name="Barrangou R."/>
            <person name="Klaenhammer T.R."/>
            <person name="Caufield P.W."/>
            <person name="Cui Y."/>
            <person name="Zhang H."/>
            <person name="O'Toole P.W."/>
        </authorList>
    </citation>
    <scope>NUCLEOTIDE SEQUENCE [LARGE SCALE GENOMIC DNA]</scope>
    <source>
        <strain evidence="4 5">DSM 12744</strain>
    </source>
</reference>
<feature type="domain" description="Choloylglycine hydrolase/NAAA C-terminal" evidence="3">
    <location>
        <begin position="7"/>
        <end position="295"/>
    </location>
</feature>
<evidence type="ECO:0000313" key="4">
    <source>
        <dbReference type="EMBL" id="KRL11336.1"/>
    </source>
</evidence>
<evidence type="ECO:0000256" key="1">
    <source>
        <dbReference type="ARBA" id="ARBA00006625"/>
    </source>
</evidence>
<dbReference type="InterPro" id="IPR052193">
    <property type="entry name" value="Peptidase_C59"/>
</dbReference>
<dbReference type="SUPFAM" id="SSF56235">
    <property type="entry name" value="N-terminal nucleophile aminohydrolases (Ntn hydrolases)"/>
    <property type="match status" value="1"/>
</dbReference>